<proteinExistence type="predicted"/>
<dbReference type="RefSeq" id="WP_156275835.1">
    <property type="nucleotide sequence ID" value="NZ_BAABGI010000003.1"/>
</dbReference>
<dbReference type="InterPro" id="IPR011519">
    <property type="entry name" value="UnbV_ASPIC"/>
</dbReference>
<sequence length="1104" mass="123006">MIRKTILLLCLVALFSCAKDEENKKAISAEDRETLFTEMSPDSTGISFINKVENEKDFNIFNYRNFYNGGGIGIGDLNNDGLPDVYFTANRGDNKLYLNKGNFKFEDITNKAGVKGTKSWSTGVTMVDINADGYLDIYVCNAGNVEGDDKKNELFINNGDLSFTEKAEEYNLADSGFGTHAAFFDYDGDGDLDAYILNNSFIPVSSLGYVNKRELRSEDWDIPDALKGGGDKLLRNDNGNFTDVSEEAGIYGSLIGFGLGVTIGDVNGDYWPDIYVSNDFYERDYLYINQGDGTFREEIKNYMQHLSLSSMGADMADLNNDGLPEIFVTDMLPEDDKRLKETGDYERYDLYQLKKSRDFYNQYMQNTLQLNNGDGTFSEIAHYSGVAKTDWSWGALLFDMDNDGYRDIFVSNGIYHDLTNNDFMDFFANDIIQKMSITGKKEEIEKVINKMPSTPIPNYALRNNKDLRFENVTKDWGLAEPGFSNGSAYADLDNDGDLDLLVNNFNMLSFVYRNNAEKFNSNYITIRVEGADKNTMAIGSIIDIHTGDEIIRQELIPTRGFQSSVDYEMNVGLGNREKVDSVTIVFPNKKKLSVLDPPLNETLVLQQARGVENLDTGTGDRSTWFREVNTSFEAYKEDQHVDFDYEGLIPKMQSREGPALVVADLDNDGNEDIYIGGPKGKAGKIFLQKQPGKLEQAAFNFGEKFEDTDAEFADIDNDGDLDLLVTSGGNFRNARTGLRLYLNRGDLNFEDYKVIAYSPNNMSTIKTADIDNDGDLDLFLGGYTVPGIYGLKVSSMILENDGKGNFSDITEKSAPDLKNIGMVTGAQFSDQNGDGTPDLVVVGEWMSPLIFINKGGKFGKSENSLSGYSGMYNTVYAGDLNNDGKEDLVFGNRGENSSYTASPEAPTKMFVTDFDLNGTTEQIFTRTIKGRDIPLHTKRELAGQIVSIKKQNLKFSEYAEKSIQDLFSADVLEKAEVSKITNYKSIIAYNQGSGNYRIEALPSRAQFSCICSIAASDFNKDGKTDLLIAGNNFSLKPQFGRMDASYGNILLQEDKGFEVAGSEITGLLLEGEVKQLKWLKAKNGEQYIIAGITDSKPKLFKRNE</sequence>
<feature type="signal peptide" evidence="2">
    <location>
        <begin position="1"/>
        <end position="18"/>
    </location>
</feature>
<dbReference type="PANTHER" id="PTHR16026">
    <property type="entry name" value="CARTILAGE ACIDIC PROTEIN 1"/>
    <property type="match status" value="1"/>
</dbReference>
<dbReference type="OrthoDB" id="9816120at2"/>
<dbReference type="EMBL" id="VJVW01000003">
    <property type="protein sequence ID" value="MUP42553.1"/>
    <property type="molecule type" value="Genomic_DNA"/>
</dbReference>
<evidence type="ECO:0000313" key="4">
    <source>
        <dbReference type="EMBL" id="MUP42553.1"/>
    </source>
</evidence>
<name>A0A7K1LP71_9FLAO</name>
<feature type="chain" id="PRO_5029730197" evidence="2">
    <location>
        <begin position="19"/>
        <end position="1104"/>
    </location>
</feature>
<evidence type="ECO:0000256" key="1">
    <source>
        <dbReference type="ARBA" id="ARBA00022729"/>
    </source>
</evidence>
<feature type="domain" description="ASPIC/UnbV" evidence="3">
    <location>
        <begin position="537"/>
        <end position="603"/>
    </location>
</feature>
<dbReference type="InterPro" id="IPR028994">
    <property type="entry name" value="Integrin_alpha_N"/>
</dbReference>
<keyword evidence="5" id="KW-1185">Reference proteome</keyword>
<evidence type="ECO:0000256" key="2">
    <source>
        <dbReference type="SAM" id="SignalP"/>
    </source>
</evidence>
<evidence type="ECO:0000259" key="3">
    <source>
        <dbReference type="Pfam" id="PF07593"/>
    </source>
</evidence>
<dbReference type="AlphaFoldDB" id="A0A7K1LP71"/>
<dbReference type="SUPFAM" id="SSF69318">
    <property type="entry name" value="Integrin alpha N-terminal domain"/>
    <property type="match status" value="2"/>
</dbReference>
<dbReference type="Gene3D" id="2.130.10.130">
    <property type="entry name" value="Integrin alpha, N-terminal"/>
    <property type="match status" value="4"/>
</dbReference>
<dbReference type="Proteomes" id="UP000460416">
    <property type="component" value="Unassembled WGS sequence"/>
</dbReference>
<dbReference type="InterPro" id="IPR027039">
    <property type="entry name" value="Crtac1"/>
</dbReference>
<gene>
    <name evidence="4" type="ORF">FLP08_08210</name>
</gene>
<organism evidence="4 5">
    <name type="scientific">Christiangramia aestuarii</name>
    <dbReference type="NCBI Taxonomy" id="1028746"/>
    <lineage>
        <taxon>Bacteria</taxon>
        <taxon>Pseudomonadati</taxon>
        <taxon>Bacteroidota</taxon>
        <taxon>Flavobacteriia</taxon>
        <taxon>Flavobacteriales</taxon>
        <taxon>Flavobacteriaceae</taxon>
        <taxon>Christiangramia</taxon>
    </lineage>
</organism>
<evidence type="ECO:0000313" key="5">
    <source>
        <dbReference type="Proteomes" id="UP000460416"/>
    </source>
</evidence>
<reference evidence="4 5" key="1">
    <citation type="submission" date="2019-07" db="EMBL/GenBank/DDBJ databases">
        <title>Gramella aestuarii sp. nov., isolated from a tidal flat, and emended description of Gramella echinicola.</title>
        <authorList>
            <person name="Liu L."/>
        </authorList>
    </citation>
    <scope>NUCLEOTIDE SEQUENCE [LARGE SCALE GENOMIC DNA]</scope>
    <source>
        <strain evidence="4 5">BS12</strain>
    </source>
</reference>
<dbReference type="PANTHER" id="PTHR16026:SF0">
    <property type="entry name" value="CARTILAGE ACIDIC PROTEIN 1"/>
    <property type="match status" value="1"/>
</dbReference>
<keyword evidence="1 2" id="KW-0732">Signal</keyword>
<dbReference type="PROSITE" id="PS51257">
    <property type="entry name" value="PROKAR_LIPOPROTEIN"/>
    <property type="match status" value="1"/>
</dbReference>
<dbReference type="Pfam" id="PF07593">
    <property type="entry name" value="UnbV_ASPIC"/>
    <property type="match status" value="1"/>
</dbReference>
<accession>A0A7K1LP71</accession>
<dbReference type="InterPro" id="IPR013517">
    <property type="entry name" value="FG-GAP"/>
</dbReference>
<protein>
    <submittedName>
        <fullName evidence="4">CRTAC1 family protein</fullName>
    </submittedName>
</protein>
<dbReference type="Pfam" id="PF13517">
    <property type="entry name" value="FG-GAP_3"/>
    <property type="match status" value="7"/>
</dbReference>
<comment type="caution">
    <text evidence="4">The sequence shown here is derived from an EMBL/GenBank/DDBJ whole genome shotgun (WGS) entry which is preliminary data.</text>
</comment>